<feature type="domain" description="OmpA-like" evidence="2">
    <location>
        <begin position="78"/>
        <end position="196"/>
    </location>
</feature>
<proteinExistence type="predicted"/>
<name>A0ABS3N8B4_9BACI</name>
<evidence type="ECO:0000256" key="1">
    <source>
        <dbReference type="PROSITE-ProRule" id="PRU00473"/>
    </source>
</evidence>
<reference evidence="3 4" key="1">
    <citation type="submission" date="2021-03" db="EMBL/GenBank/DDBJ databases">
        <title>Whole genome sequence of Metabacillus bambusae BG109.</title>
        <authorList>
            <person name="Jeong J.W."/>
        </authorList>
    </citation>
    <scope>NUCLEOTIDE SEQUENCE [LARGE SCALE GENOMIC DNA]</scope>
    <source>
        <strain evidence="3 4">BG109</strain>
    </source>
</reference>
<protein>
    <submittedName>
        <fullName evidence="3">OmpA family protein</fullName>
    </submittedName>
</protein>
<evidence type="ECO:0000259" key="2">
    <source>
        <dbReference type="PROSITE" id="PS51123"/>
    </source>
</evidence>
<dbReference type="CDD" id="cd07185">
    <property type="entry name" value="OmpA_C-like"/>
    <property type="match status" value="1"/>
</dbReference>
<dbReference type="InterPro" id="IPR050330">
    <property type="entry name" value="Bact_OuterMem_StrucFunc"/>
</dbReference>
<accession>A0ABS3N8B4</accession>
<dbReference type="InterPro" id="IPR036737">
    <property type="entry name" value="OmpA-like_sf"/>
</dbReference>
<evidence type="ECO:0000313" key="4">
    <source>
        <dbReference type="Proteomes" id="UP000663981"/>
    </source>
</evidence>
<dbReference type="PANTHER" id="PTHR30329">
    <property type="entry name" value="STATOR ELEMENT OF FLAGELLAR MOTOR COMPLEX"/>
    <property type="match status" value="1"/>
</dbReference>
<dbReference type="Gene3D" id="3.30.1330.60">
    <property type="entry name" value="OmpA-like domain"/>
    <property type="match status" value="1"/>
</dbReference>
<evidence type="ECO:0000313" key="3">
    <source>
        <dbReference type="EMBL" id="MBO1514531.1"/>
    </source>
</evidence>
<gene>
    <name evidence="3" type="ORF">I7822_23155</name>
</gene>
<dbReference type="Proteomes" id="UP000663981">
    <property type="component" value="Unassembled WGS sequence"/>
</dbReference>
<sequence length="196" mass="22074">MKRYSIVIIATAIFLSGCGNREATITALEPGNQTLKKLEQGEPVMEGQVVEPNSEVQSTNMPNLNIDLPDWAKVIKVENAIIVRLRDDIIFNYDKAEYYEKAEDILVELKNMFATLPENSKVIIEAHTDDKANDQDNLQLTKDRANLLLKRFADVKTLSHLTMTAVGVGEEMPIVPNDGNAENHQLNRRIDFIIQP</sequence>
<dbReference type="PROSITE" id="PS51257">
    <property type="entry name" value="PROKAR_LIPOPROTEIN"/>
    <property type="match status" value="1"/>
</dbReference>
<keyword evidence="1" id="KW-0472">Membrane</keyword>
<dbReference type="PANTHER" id="PTHR30329:SF21">
    <property type="entry name" value="LIPOPROTEIN YIAD-RELATED"/>
    <property type="match status" value="1"/>
</dbReference>
<dbReference type="SUPFAM" id="SSF103088">
    <property type="entry name" value="OmpA-like"/>
    <property type="match status" value="1"/>
</dbReference>
<dbReference type="EMBL" id="JAGDEL010000024">
    <property type="protein sequence ID" value="MBO1514531.1"/>
    <property type="molecule type" value="Genomic_DNA"/>
</dbReference>
<dbReference type="RefSeq" id="WP_207981444.1">
    <property type="nucleotide sequence ID" value="NZ_JAGDEL010000024.1"/>
</dbReference>
<keyword evidence="4" id="KW-1185">Reference proteome</keyword>
<organism evidence="3 4">
    <name type="scientific">Metabacillus bambusae</name>
    <dbReference type="NCBI Taxonomy" id="2795218"/>
    <lineage>
        <taxon>Bacteria</taxon>
        <taxon>Bacillati</taxon>
        <taxon>Bacillota</taxon>
        <taxon>Bacilli</taxon>
        <taxon>Bacillales</taxon>
        <taxon>Bacillaceae</taxon>
        <taxon>Metabacillus</taxon>
    </lineage>
</organism>
<dbReference type="Pfam" id="PF00691">
    <property type="entry name" value="OmpA"/>
    <property type="match status" value="1"/>
</dbReference>
<dbReference type="InterPro" id="IPR006665">
    <property type="entry name" value="OmpA-like"/>
</dbReference>
<dbReference type="PROSITE" id="PS51123">
    <property type="entry name" value="OMPA_2"/>
    <property type="match status" value="1"/>
</dbReference>
<comment type="caution">
    <text evidence="3">The sequence shown here is derived from an EMBL/GenBank/DDBJ whole genome shotgun (WGS) entry which is preliminary data.</text>
</comment>